<accession>A0A840V8X1</accession>
<gene>
    <name evidence="1" type="ORF">HNR46_003767</name>
</gene>
<organism evidence="1 2">
    <name type="scientific">Haloferula luteola</name>
    <dbReference type="NCBI Taxonomy" id="595692"/>
    <lineage>
        <taxon>Bacteria</taxon>
        <taxon>Pseudomonadati</taxon>
        <taxon>Verrucomicrobiota</taxon>
        <taxon>Verrucomicrobiia</taxon>
        <taxon>Verrucomicrobiales</taxon>
        <taxon>Verrucomicrobiaceae</taxon>
        <taxon>Haloferula</taxon>
    </lineage>
</organism>
<dbReference type="EMBL" id="JACHFD010000027">
    <property type="protein sequence ID" value="MBB5353506.1"/>
    <property type="molecule type" value="Genomic_DNA"/>
</dbReference>
<dbReference type="Proteomes" id="UP000557717">
    <property type="component" value="Unassembled WGS sequence"/>
</dbReference>
<sequence>MSGRPDGFKVMAMKGTFGLAWAFVMTATAEARWVPPQEGLEPFRRERVPLDAAILKRFSHELIERVPSPSDDPYLARRAAQLLGLALALDPGSPEARAKLDAWEEGRPLAEPSSAPFPADLQKAWAWLLDSEAGVDGHRLAERLSVALELPTAHEAMATKSWEPWVGDLERFQDARPTVEPQIPENAPLPAITPQLDEVSIGIPNVTPKPDGSEQDVSRGLLRFEVQKPGEESPEMILELPPQLPGSMGRFRNTLLPWMQSEFGTEDSPQGHWRWTLVEKTPRVSSSSFALFDAAARMLVQASVQGVPLDPEVTLLAEADAEGRLVLPGLFWETLRHLEPGNGEKWILPAEAEPLLKALIPLDQSDFFLQHELLLARDLTEAIQLAAIDPGPEVRDAERNFHEIRVAQGTHSLGSFLAREETRQLLLGIVTQLPQHASASLLALRSSSQWPRRLERKMYAREIRMALAGLKPVLSPPWAAEKADPKALLEADSQCRERLAEIEGLCEAITDRAELHDLAFNTSKALGQLAGQLRRNDRSVMSTTTTAELFGPVYRNYCETLFRLTKVIGDEGDYPMPPPSTP</sequence>
<evidence type="ECO:0000313" key="2">
    <source>
        <dbReference type="Proteomes" id="UP000557717"/>
    </source>
</evidence>
<comment type="caution">
    <text evidence="1">The sequence shown here is derived from an EMBL/GenBank/DDBJ whole genome shotgun (WGS) entry which is preliminary data.</text>
</comment>
<name>A0A840V8X1_9BACT</name>
<evidence type="ECO:0000313" key="1">
    <source>
        <dbReference type="EMBL" id="MBB5353506.1"/>
    </source>
</evidence>
<keyword evidence="2" id="KW-1185">Reference proteome</keyword>
<proteinExistence type="predicted"/>
<protein>
    <submittedName>
        <fullName evidence="1">Uncharacterized protein</fullName>
    </submittedName>
</protein>
<dbReference type="AlphaFoldDB" id="A0A840V8X1"/>
<reference evidence="1 2" key="1">
    <citation type="submission" date="2020-08" db="EMBL/GenBank/DDBJ databases">
        <title>Genomic Encyclopedia of Type Strains, Phase IV (KMG-IV): sequencing the most valuable type-strain genomes for metagenomic binning, comparative biology and taxonomic classification.</title>
        <authorList>
            <person name="Goeker M."/>
        </authorList>
    </citation>
    <scope>NUCLEOTIDE SEQUENCE [LARGE SCALE GENOMIC DNA]</scope>
    <source>
        <strain evidence="1 2">YC6886</strain>
    </source>
</reference>